<sequence length="290" mass="30767">MNPIFLIPLLTWTATASDHQPAKHFYINIINDPYALLPRQDGYPPQYGACDSGETCAEACGSAFEPCEASTDLALFCYDPSAGQTCCPNGRGTKKKTSAQSPTLFSKRSQTKEKTNTPPQKHATDPTAAPKTEVAIPSAAKTYFSPLKKTPSSKKKKENQTDPQPNSTQPVKLTPKQTLTLPQCASLYQVGELFPPLSTSTSTSAPISTSPPGTSLTTETTTSTTIPTTASTIEVASVGVRENGTTTPTPTTVGNFTAPMFTGGVGRGLGRGLVEVLVVWVWGFAGWVVF</sequence>
<dbReference type="EMBL" id="MU006113">
    <property type="protein sequence ID" value="KAF2834945.1"/>
    <property type="molecule type" value="Genomic_DNA"/>
</dbReference>
<keyword evidence="4" id="KW-1185">Reference proteome</keyword>
<comment type="caution">
    <text evidence="3">The sequence shown here is derived from an EMBL/GenBank/DDBJ whole genome shotgun (WGS) entry which is preliminary data.</text>
</comment>
<gene>
    <name evidence="3" type="ORF">M501DRAFT_1061327</name>
</gene>
<dbReference type="AlphaFoldDB" id="A0A9P4VM94"/>
<feature type="region of interest" description="Disordered" evidence="1">
    <location>
        <begin position="198"/>
        <end position="224"/>
    </location>
</feature>
<keyword evidence="2" id="KW-0732">Signal</keyword>
<organism evidence="3 4">
    <name type="scientific">Patellaria atrata CBS 101060</name>
    <dbReference type="NCBI Taxonomy" id="1346257"/>
    <lineage>
        <taxon>Eukaryota</taxon>
        <taxon>Fungi</taxon>
        <taxon>Dikarya</taxon>
        <taxon>Ascomycota</taxon>
        <taxon>Pezizomycotina</taxon>
        <taxon>Dothideomycetes</taxon>
        <taxon>Dothideomycetes incertae sedis</taxon>
        <taxon>Patellariales</taxon>
        <taxon>Patellariaceae</taxon>
        <taxon>Patellaria</taxon>
    </lineage>
</organism>
<accession>A0A9P4VM94</accession>
<proteinExistence type="predicted"/>
<protein>
    <submittedName>
        <fullName evidence="3">Uncharacterized protein</fullName>
    </submittedName>
</protein>
<feature type="chain" id="PRO_5040123264" evidence="2">
    <location>
        <begin position="17"/>
        <end position="290"/>
    </location>
</feature>
<feature type="compositionally biased region" description="Polar residues" evidence="1">
    <location>
        <begin position="161"/>
        <end position="175"/>
    </location>
</feature>
<reference evidence="3" key="1">
    <citation type="journal article" date="2020" name="Stud. Mycol.">
        <title>101 Dothideomycetes genomes: a test case for predicting lifestyles and emergence of pathogens.</title>
        <authorList>
            <person name="Haridas S."/>
            <person name="Albert R."/>
            <person name="Binder M."/>
            <person name="Bloem J."/>
            <person name="Labutti K."/>
            <person name="Salamov A."/>
            <person name="Andreopoulos B."/>
            <person name="Baker S."/>
            <person name="Barry K."/>
            <person name="Bills G."/>
            <person name="Bluhm B."/>
            <person name="Cannon C."/>
            <person name="Castanera R."/>
            <person name="Culley D."/>
            <person name="Daum C."/>
            <person name="Ezra D."/>
            <person name="Gonzalez J."/>
            <person name="Henrissat B."/>
            <person name="Kuo A."/>
            <person name="Liang C."/>
            <person name="Lipzen A."/>
            <person name="Lutzoni F."/>
            <person name="Magnuson J."/>
            <person name="Mondo S."/>
            <person name="Nolan M."/>
            <person name="Ohm R."/>
            <person name="Pangilinan J."/>
            <person name="Park H.-J."/>
            <person name="Ramirez L."/>
            <person name="Alfaro M."/>
            <person name="Sun H."/>
            <person name="Tritt A."/>
            <person name="Yoshinaga Y."/>
            <person name="Zwiers L.-H."/>
            <person name="Turgeon B."/>
            <person name="Goodwin S."/>
            <person name="Spatafora J."/>
            <person name="Crous P."/>
            <person name="Grigoriev I."/>
        </authorList>
    </citation>
    <scope>NUCLEOTIDE SEQUENCE</scope>
    <source>
        <strain evidence="3">CBS 101060</strain>
    </source>
</reference>
<evidence type="ECO:0000256" key="1">
    <source>
        <dbReference type="SAM" id="MobiDB-lite"/>
    </source>
</evidence>
<feature type="signal peptide" evidence="2">
    <location>
        <begin position="1"/>
        <end position="16"/>
    </location>
</feature>
<name>A0A9P4VM94_9PEZI</name>
<evidence type="ECO:0000256" key="2">
    <source>
        <dbReference type="SAM" id="SignalP"/>
    </source>
</evidence>
<evidence type="ECO:0000313" key="4">
    <source>
        <dbReference type="Proteomes" id="UP000799429"/>
    </source>
</evidence>
<dbReference type="OrthoDB" id="5409186at2759"/>
<dbReference type="Proteomes" id="UP000799429">
    <property type="component" value="Unassembled WGS sequence"/>
</dbReference>
<evidence type="ECO:0000313" key="3">
    <source>
        <dbReference type="EMBL" id="KAF2834945.1"/>
    </source>
</evidence>
<feature type="region of interest" description="Disordered" evidence="1">
    <location>
        <begin position="88"/>
        <end position="175"/>
    </location>
</feature>
<feature type="compositionally biased region" description="Polar residues" evidence="1">
    <location>
        <begin position="98"/>
        <end position="108"/>
    </location>
</feature>